<feature type="domain" description="Anoctamin dimerisation" evidence="10">
    <location>
        <begin position="215"/>
        <end position="437"/>
    </location>
</feature>
<evidence type="ECO:0000259" key="10">
    <source>
        <dbReference type="Pfam" id="PF16178"/>
    </source>
</evidence>
<feature type="transmembrane region" description="Helical" evidence="8">
    <location>
        <begin position="529"/>
        <end position="547"/>
    </location>
</feature>
<feature type="transmembrane region" description="Helical" evidence="8">
    <location>
        <begin position="96"/>
        <end position="121"/>
    </location>
</feature>
<dbReference type="Pfam" id="PF16178">
    <property type="entry name" value="Anoct_dimer"/>
    <property type="match status" value="1"/>
</dbReference>
<dbReference type="InterPro" id="IPR032394">
    <property type="entry name" value="Anoct_dimer"/>
</dbReference>
<dbReference type="PANTHER" id="PTHR12308">
    <property type="entry name" value="ANOCTAMIN"/>
    <property type="match status" value="1"/>
</dbReference>
<feature type="transmembrane region" description="Helical" evidence="8">
    <location>
        <begin position="608"/>
        <end position="631"/>
    </location>
</feature>
<dbReference type="GO" id="GO:0046983">
    <property type="term" value="F:protein dimerization activity"/>
    <property type="evidence" value="ECO:0007669"/>
    <property type="project" value="InterPro"/>
</dbReference>
<feature type="transmembrane region" description="Helical" evidence="8">
    <location>
        <begin position="971"/>
        <end position="1001"/>
    </location>
</feature>
<dbReference type="Proteomes" id="UP000639338">
    <property type="component" value="Unassembled WGS sequence"/>
</dbReference>
<dbReference type="InterPro" id="IPR049452">
    <property type="entry name" value="Anoctamin_TM"/>
</dbReference>
<dbReference type="GO" id="GO:0005254">
    <property type="term" value="F:chloride channel activity"/>
    <property type="evidence" value="ECO:0007669"/>
    <property type="project" value="TreeGrafter"/>
</dbReference>
<evidence type="ECO:0000256" key="7">
    <source>
        <dbReference type="ARBA" id="ARBA00023180"/>
    </source>
</evidence>
<feature type="transmembrane region" description="Helical" evidence="8">
    <location>
        <begin position="886"/>
        <end position="904"/>
    </location>
</feature>
<name>A0A834XWK5_APHGI</name>
<dbReference type="EMBL" id="JACMRX010000002">
    <property type="protein sequence ID" value="KAF7994858.1"/>
    <property type="molecule type" value="Genomic_DNA"/>
</dbReference>
<dbReference type="GO" id="GO:0005886">
    <property type="term" value="C:plasma membrane"/>
    <property type="evidence" value="ECO:0007669"/>
    <property type="project" value="UniProtKB-SubCell"/>
</dbReference>
<feature type="transmembrane region" description="Helical" evidence="8">
    <location>
        <begin position="697"/>
        <end position="718"/>
    </location>
</feature>
<keyword evidence="7" id="KW-0325">Glycoprotein</keyword>
<sequence length="1087" mass="126761">MEGDIGIQISGDIETPNIQKQNTTSSGFDFLQIPQLQFAQLGYPHAQQWIQAKRATLRPWSLFVNSNNFRAPPSVTRIGKRIVKNVEYFQSNYLCIFIGLVIYCLITSPLLLLTLAISLFICYKVSQRHAKQELTLFNHKLTLAQVYMVVYVCSLPMFYLVGAGAVLFWVLGVSSFFIAIHSTFYNIDSVLCPGEDELNALVMQELPEVDETNLFFRDGIRSIDFVLVWDEHDTHSLSFRCTEFRKIFEKNLENEGLQLEYEDVEPNGLRFIKIHAPKTVLRCYSAILKLRLPMKELIKNNETTTTQSSNVLIQEVNSWINNIMKYFYVDQNIFPTMKHNFTSVYSRDKEYLFDLDKPDFFTSSTRSRIVQFILDRTKFTDNSEDDFAFGIDRLISEHAYVAAYPLHDGNLRSPGSMRYLLYKHWASLTKCFHYQPLDYIKDYFGVKIGLYFAWLGFYTHMLIPASIVGLLCFTYGWLTLYDNKPSEDICNGNNSIDMCPLCDHFCSYWDLRETCLHGRLTYLFDNPSTVFFAVFMSLWTTLFLEFWKKYSAEITHRWDLTGLDAQEEHPRPHYLARLAHVKKKKNNVITNAIEPKVPFWSMKLPATILSFSVVMLLIAIAMASVLGVIFYRMSLLTTMSLWGNSAITSNAILFTTATAACINLCCIVLFNWLYVWLAEYLTEYELLRTQTEFDDSLTLKIYLLQFVNYYASIFYIAFFKGKFIGHPSTYNRFFNYRQEECGPGGCLTELCIQLSIIMIGKQVMNSILEMLEPLFYKWINTWKVHLKPKNSMKNHQNNLNNPNNNLQRNFVKKYSPWIRDFKLVEWGPRSLFPEYLEMVLQYGFITIFVAAFPLAPFFALLNNIFEMRLDAKKLLRMYRRPVSQRVHDIVITNGFIIAFTSNFIPKLIYQLYISDNHSLDGFLEYSLSKFNTSEFEAGTSPANNLRHIEICRYSDFREPADSIDKYKYTRVFWYILAARLAFVVLFENIVAVVIILVRWCVPDMSQELRDKIRREVYITNEIVIHHEAQRALQRNTINEPEIICRQYQQNENANRWNHVMNDCTSITDFDLEVHGAPVSSTRTDGLS</sequence>
<dbReference type="InterPro" id="IPR004895">
    <property type="entry name" value="Prenylated_rab_accept_PRA1"/>
</dbReference>
<evidence type="ECO:0000256" key="8">
    <source>
        <dbReference type="RuleBase" id="RU280814"/>
    </source>
</evidence>
<comment type="caution">
    <text evidence="8">Lacks conserved residue(s) required for the propagation of feature annotation.</text>
</comment>
<feature type="transmembrane region" description="Helical" evidence="8">
    <location>
        <begin position="166"/>
        <end position="187"/>
    </location>
</feature>
<keyword evidence="3" id="KW-1003">Cell membrane</keyword>
<evidence type="ECO:0000313" key="12">
    <source>
        <dbReference type="Proteomes" id="UP000639338"/>
    </source>
</evidence>
<evidence type="ECO:0000256" key="3">
    <source>
        <dbReference type="ARBA" id="ARBA00022475"/>
    </source>
</evidence>
<feature type="domain" description="Anoctamin transmembrane" evidence="9">
    <location>
        <begin position="440"/>
        <end position="1015"/>
    </location>
</feature>
<evidence type="ECO:0000259" key="9">
    <source>
        <dbReference type="Pfam" id="PF04547"/>
    </source>
</evidence>
<evidence type="ECO:0000256" key="6">
    <source>
        <dbReference type="ARBA" id="ARBA00023136"/>
    </source>
</evidence>
<keyword evidence="12" id="KW-1185">Reference proteome</keyword>
<feature type="transmembrane region" description="Helical" evidence="8">
    <location>
        <begin position="451"/>
        <end position="478"/>
    </location>
</feature>
<evidence type="ECO:0000313" key="11">
    <source>
        <dbReference type="EMBL" id="KAF7994858.1"/>
    </source>
</evidence>
<comment type="subcellular location">
    <subcellularLocation>
        <location evidence="1">Cell membrane</location>
        <topology evidence="1">Multi-pass membrane protein</topology>
    </subcellularLocation>
    <subcellularLocation>
        <location evidence="8">Membrane</location>
        <topology evidence="8">Multi-pass membrane protein</topology>
    </subcellularLocation>
</comment>
<reference evidence="11 12" key="1">
    <citation type="submission" date="2020-08" db="EMBL/GenBank/DDBJ databases">
        <title>Aphidius gifuensis genome sequencing and assembly.</title>
        <authorList>
            <person name="Du Z."/>
        </authorList>
    </citation>
    <scope>NUCLEOTIDE SEQUENCE [LARGE SCALE GENOMIC DNA]</scope>
    <source>
        <strain evidence="11">YNYX2018</strain>
        <tissue evidence="11">Adults</tissue>
    </source>
</reference>
<dbReference type="PANTHER" id="PTHR12308:SF83">
    <property type="entry name" value="ANOCTAMIN"/>
    <property type="match status" value="1"/>
</dbReference>
<keyword evidence="4 8" id="KW-0812">Transmembrane</keyword>
<proteinExistence type="inferred from homology"/>
<dbReference type="Pfam" id="PF03208">
    <property type="entry name" value="PRA1"/>
    <property type="match status" value="1"/>
</dbReference>
<keyword evidence="6 8" id="KW-0472">Membrane</keyword>
<evidence type="ECO:0000256" key="2">
    <source>
        <dbReference type="ARBA" id="ARBA00009671"/>
    </source>
</evidence>
<protein>
    <recommendedName>
        <fullName evidence="8">Anoctamin</fullName>
    </recommendedName>
</protein>
<keyword evidence="5 8" id="KW-1133">Transmembrane helix</keyword>
<dbReference type="InterPro" id="IPR007632">
    <property type="entry name" value="Anoctamin"/>
</dbReference>
<dbReference type="AlphaFoldDB" id="A0A834XWK5"/>
<comment type="caution">
    <text evidence="11">The sequence shown here is derived from an EMBL/GenBank/DDBJ whole genome shotgun (WGS) entry which is preliminary data.</text>
</comment>
<dbReference type="Pfam" id="PF04547">
    <property type="entry name" value="Anoctamin"/>
    <property type="match status" value="1"/>
</dbReference>
<organism evidence="11 12">
    <name type="scientific">Aphidius gifuensis</name>
    <name type="common">Parasitoid wasp</name>
    <dbReference type="NCBI Taxonomy" id="684658"/>
    <lineage>
        <taxon>Eukaryota</taxon>
        <taxon>Metazoa</taxon>
        <taxon>Ecdysozoa</taxon>
        <taxon>Arthropoda</taxon>
        <taxon>Hexapoda</taxon>
        <taxon>Insecta</taxon>
        <taxon>Pterygota</taxon>
        <taxon>Neoptera</taxon>
        <taxon>Endopterygota</taxon>
        <taxon>Hymenoptera</taxon>
        <taxon>Apocrita</taxon>
        <taxon>Ichneumonoidea</taxon>
        <taxon>Braconidae</taxon>
        <taxon>Aphidiinae</taxon>
        <taxon>Aphidius</taxon>
    </lineage>
</organism>
<comment type="similarity">
    <text evidence="2 8">Belongs to the anoctamin family.</text>
</comment>
<evidence type="ECO:0000256" key="4">
    <source>
        <dbReference type="ARBA" id="ARBA00022692"/>
    </source>
</evidence>
<accession>A0A834XWK5</accession>
<evidence type="ECO:0000256" key="5">
    <source>
        <dbReference type="ARBA" id="ARBA00022989"/>
    </source>
</evidence>
<evidence type="ECO:0000256" key="1">
    <source>
        <dbReference type="ARBA" id="ARBA00004651"/>
    </source>
</evidence>
<dbReference type="OrthoDB" id="296386at2759"/>
<feature type="transmembrane region" description="Helical" evidence="8">
    <location>
        <begin position="651"/>
        <end position="677"/>
    </location>
</feature>
<gene>
    <name evidence="11" type="ORF">HCN44_004330</name>
</gene>
<feature type="transmembrane region" description="Helical" evidence="8">
    <location>
        <begin position="839"/>
        <end position="865"/>
    </location>
</feature>